<dbReference type="Pfam" id="PF23643">
    <property type="entry name" value="TRAPPC13_C"/>
    <property type="match status" value="1"/>
</dbReference>
<proteinExistence type="evidence at transcript level"/>
<dbReference type="PANTHER" id="PTHR13134">
    <property type="entry name" value="TRAFFICKING PROTEIN PARTICLE COMPLEX SUBUNIT 13"/>
    <property type="match status" value="1"/>
</dbReference>
<feature type="domain" description="Trafficking protein particle complex subunit 13 middle" evidence="6">
    <location>
        <begin position="161"/>
        <end position="277"/>
    </location>
</feature>
<evidence type="ECO:0000256" key="3">
    <source>
        <dbReference type="ARBA" id="ARBA00021500"/>
    </source>
</evidence>
<evidence type="ECO:0000259" key="5">
    <source>
        <dbReference type="Pfam" id="PF23643"/>
    </source>
</evidence>
<evidence type="ECO:0000259" key="6">
    <source>
        <dbReference type="Pfam" id="PF23647"/>
    </source>
</evidence>
<dbReference type="InterPro" id="IPR055429">
    <property type="entry name" value="TRAPPC13_M"/>
</dbReference>
<accession>A0A6F9DUW5</accession>
<dbReference type="GO" id="GO:1990072">
    <property type="term" value="C:TRAPPIII protein complex"/>
    <property type="evidence" value="ECO:0007669"/>
    <property type="project" value="TreeGrafter"/>
</dbReference>
<evidence type="ECO:0000256" key="2">
    <source>
        <dbReference type="ARBA" id="ARBA00011698"/>
    </source>
</evidence>
<dbReference type="Pfam" id="PF23647">
    <property type="entry name" value="TRAPPC13_M"/>
    <property type="match status" value="1"/>
</dbReference>
<feature type="domain" description="Trafficking protein particle complex subunit 13 C-terminal" evidence="5">
    <location>
        <begin position="292"/>
        <end position="386"/>
    </location>
</feature>
<dbReference type="PANTHER" id="PTHR13134:SF3">
    <property type="entry name" value="TRAFFICKING PROTEIN PARTICLE COMPLEX SUBUNIT 13"/>
    <property type="match status" value="1"/>
</dbReference>
<dbReference type="InterPro" id="IPR055428">
    <property type="entry name" value="TRAPPC13_C"/>
</dbReference>
<comment type="subunit">
    <text evidence="2">Part of the multisubunit TRAPP (transport protein particle) complex.</text>
</comment>
<gene>
    <name evidence="7" type="primary">Trappc13</name>
</gene>
<protein>
    <recommendedName>
        <fullName evidence="3">Trafficking protein particle complex subunit 13</fullName>
    </recommendedName>
</protein>
<dbReference type="AlphaFoldDB" id="A0A6F9DUW5"/>
<organism evidence="7">
    <name type="scientific">Phallusia mammillata</name>
    <dbReference type="NCBI Taxonomy" id="59560"/>
    <lineage>
        <taxon>Eukaryota</taxon>
        <taxon>Metazoa</taxon>
        <taxon>Chordata</taxon>
        <taxon>Tunicata</taxon>
        <taxon>Ascidiacea</taxon>
        <taxon>Phlebobranchia</taxon>
        <taxon>Ascidiidae</taxon>
        <taxon>Phallusia</taxon>
    </lineage>
</organism>
<sequence length="389" mass="43955">MENSKEHPLVLRVMRLTKPSIITSFPISSESHNLNPKTLGQCNTTLNSFGTGELLVLPQSFGNIFLGETFVSYLSVINESPGSVSNVSLKADLQTESQRLPVSLAKPIPNLASASSLDEVINHEVKELGTHILVCIVSYNRPDGELRSFRKFFKFQVLKPLDVKTKFYNVECDEVYLETQIQNITQSLICMEKVNLDPSPAYEVKPLNSGTEQSSVPMQTYMKPSEIRQYLYQLKLKPKYSLQVFSDGAGAIGKLDIVWKSSFGERGRLQTSQLQRAVTSQSDIRLEVDSAPNEQEVNKPFEMKYKITNHSERVKNLMVKYENSTRMLWQGRSSYHLQKLAPKDHVYVAMSLLPISPGLQTISGLQITDTELNRTYDFDDIHQVLILSN</sequence>
<evidence type="ECO:0000259" key="4">
    <source>
        <dbReference type="Pfam" id="PF06159"/>
    </source>
</evidence>
<reference evidence="7" key="1">
    <citation type="submission" date="2020-04" db="EMBL/GenBank/DDBJ databases">
        <authorList>
            <person name="Neveu A P."/>
        </authorList>
    </citation>
    <scope>NUCLEOTIDE SEQUENCE</scope>
    <source>
        <tissue evidence="7">Whole embryo</tissue>
    </source>
</reference>
<comment type="similarity">
    <text evidence="1">Belongs to the TRAPPC13 family.</text>
</comment>
<feature type="domain" description="Trafficking protein particle complex subunit 13 N-terminal" evidence="4">
    <location>
        <begin position="7"/>
        <end position="157"/>
    </location>
</feature>
<dbReference type="EMBL" id="LR791360">
    <property type="protein sequence ID" value="CAB3267222.1"/>
    <property type="molecule type" value="mRNA"/>
</dbReference>
<dbReference type="InterPro" id="IPR010378">
    <property type="entry name" value="TRAPPC13"/>
</dbReference>
<dbReference type="InterPro" id="IPR055427">
    <property type="entry name" value="TRAPPC13_N"/>
</dbReference>
<evidence type="ECO:0000313" key="7">
    <source>
        <dbReference type="EMBL" id="CAB3267222.1"/>
    </source>
</evidence>
<evidence type="ECO:0000256" key="1">
    <source>
        <dbReference type="ARBA" id="ARBA00010785"/>
    </source>
</evidence>
<dbReference type="Pfam" id="PF06159">
    <property type="entry name" value="TRAPPC13_N"/>
    <property type="match status" value="1"/>
</dbReference>
<name>A0A6F9DUW5_9ASCI</name>